<sequence>EHYYQRKTWRTKEDQNIGGKIKTIFARFTSTRSDDYYSTTLIFNEEKLRTKIMRVNFPLVVCSQLLVTMSSAKHHCFPSSGKNTCNHI</sequence>
<dbReference type="Proteomes" id="UP001233999">
    <property type="component" value="Unassembled WGS sequence"/>
</dbReference>
<accession>A0AAD8E2P6</accession>
<organism evidence="1 2">
    <name type="scientific">Diploptera punctata</name>
    <name type="common">Pacific beetle cockroach</name>
    <dbReference type="NCBI Taxonomy" id="6984"/>
    <lineage>
        <taxon>Eukaryota</taxon>
        <taxon>Metazoa</taxon>
        <taxon>Ecdysozoa</taxon>
        <taxon>Arthropoda</taxon>
        <taxon>Hexapoda</taxon>
        <taxon>Insecta</taxon>
        <taxon>Pterygota</taxon>
        <taxon>Neoptera</taxon>
        <taxon>Polyneoptera</taxon>
        <taxon>Dictyoptera</taxon>
        <taxon>Blattodea</taxon>
        <taxon>Blaberoidea</taxon>
        <taxon>Blaberidae</taxon>
        <taxon>Diplopterinae</taxon>
        <taxon>Diploptera</taxon>
    </lineage>
</organism>
<name>A0AAD8E2P6_DIPPU</name>
<dbReference type="AlphaFoldDB" id="A0AAD8E2P6"/>
<feature type="non-terminal residue" evidence="1">
    <location>
        <position position="1"/>
    </location>
</feature>
<feature type="non-terminal residue" evidence="1">
    <location>
        <position position="88"/>
    </location>
</feature>
<evidence type="ECO:0000313" key="2">
    <source>
        <dbReference type="Proteomes" id="UP001233999"/>
    </source>
</evidence>
<reference evidence="1" key="2">
    <citation type="submission" date="2023-05" db="EMBL/GenBank/DDBJ databases">
        <authorList>
            <person name="Fouks B."/>
        </authorList>
    </citation>
    <scope>NUCLEOTIDE SEQUENCE</scope>
    <source>
        <strain evidence="1">Stay&amp;Tobe</strain>
        <tissue evidence="1">Testes</tissue>
    </source>
</reference>
<dbReference type="EMBL" id="JASPKZ010010265">
    <property type="protein sequence ID" value="KAJ9574736.1"/>
    <property type="molecule type" value="Genomic_DNA"/>
</dbReference>
<reference evidence="1" key="1">
    <citation type="journal article" date="2023" name="IScience">
        <title>Live-bearing cockroach genome reveals convergent evolutionary mechanisms linked to viviparity in insects and beyond.</title>
        <authorList>
            <person name="Fouks B."/>
            <person name="Harrison M.C."/>
            <person name="Mikhailova A.A."/>
            <person name="Marchal E."/>
            <person name="English S."/>
            <person name="Carruthers M."/>
            <person name="Jennings E.C."/>
            <person name="Chiamaka E.L."/>
            <person name="Frigard R.A."/>
            <person name="Pippel M."/>
            <person name="Attardo G.M."/>
            <person name="Benoit J.B."/>
            <person name="Bornberg-Bauer E."/>
            <person name="Tobe S.S."/>
        </authorList>
    </citation>
    <scope>NUCLEOTIDE SEQUENCE</scope>
    <source>
        <strain evidence="1">Stay&amp;Tobe</strain>
    </source>
</reference>
<gene>
    <name evidence="1" type="ORF">L9F63_008106</name>
</gene>
<comment type="caution">
    <text evidence="1">The sequence shown here is derived from an EMBL/GenBank/DDBJ whole genome shotgun (WGS) entry which is preliminary data.</text>
</comment>
<protein>
    <submittedName>
        <fullName evidence="1">Uncharacterized protein</fullName>
    </submittedName>
</protein>
<proteinExistence type="predicted"/>
<keyword evidence="2" id="KW-1185">Reference proteome</keyword>
<evidence type="ECO:0000313" key="1">
    <source>
        <dbReference type="EMBL" id="KAJ9574736.1"/>
    </source>
</evidence>